<dbReference type="InterPro" id="IPR001126">
    <property type="entry name" value="UmuC"/>
</dbReference>
<evidence type="ECO:0000256" key="2">
    <source>
        <dbReference type="ARBA" id="ARBA00022763"/>
    </source>
</evidence>
<protein>
    <submittedName>
        <fullName evidence="4">DNA polymerase Y family protein</fullName>
    </submittedName>
</protein>
<reference evidence="4 5" key="1">
    <citation type="submission" date="2019-04" db="EMBL/GenBank/DDBJ databases">
        <title>Sphingobacterium olei sp. nov., isolated from oil-contaminated soil.</title>
        <authorList>
            <person name="Liu B."/>
        </authorList>
    </citation>
    <scope>NUCLEOTIDE SEQUENCE [LARGE SCALE GENOMIC DNA]</scope>
    <source>
        <strain evidence="4 5">Y3L14</strain>
    </source>
</reference>
<dbReference type="InterPro" id="IPR043502">
    <property type="entry name" value="DNA/RNA_pol_sf"/>
</dbReference>
<dbReference type="AlphaFoldDB" id="A0A4U0GXM5"/>
<comment type="similarity">
    <text evidence="1">Belongs to the DNA polymerase type-Y family.</text>
</comment>
<evidence type="ECO:0000256" key="1">
    <source>
        <dbReference type="ARBA" id="ARBA00010945"/>
    </source>
</evidence>
<dbReference type="OrthoDB" id="625722at2"/>
<dbReference type="EMBL" id="SUKA01000005">
    <property type="protein sequence ID" value="TJY63941.1"/>
    <property type="molecule type" value="Genomic_DNA"/>
</dbReference>
<dbReference type="PROSITE" id="PS50173">
    <property type="entry name" value="UMUC"/>
    <property type="match status" value="1"/>
</dbReference>
<dbReference type="SUPFAM" id="SSF56672">
    <property type="entry name" value="DNA/RNA polymerases"/>
    <property type="match status" value="1"/>
</dbReference>
<sequence>MVKRYVAIWFPYLLTDRLAIRQPELRGEPFVLTMAEKGRMLIRAVSPEAEAEGIKENMVLADAKALFPNLLVFDFDAAMSEKLLRRLGEWCLRYTPLVSVDVPDGLLLDVSGCTHLWKGEGYYLKEITTKMKAGGYHVRAAMADTPGIAWAVSRYGKEGQIIAEGELLMALLPLPPAALRLDDAVTQRMYKLGMRKVRDFIHLPATTLRRRFGQQLLDRIGQALGTSPEYLEPVCPVVVYQERLPCMEPVRTRKAIELALDNLLETLTARLFKEGQGLRKAVFKSFRMDGKVQEIAIGTNRPSRDRQHLFRLFNEKIAHIAPGLGIELFVLEAPVVEELHMEQERLWNKDNAFDRVEIGHLLDRIAGRVGEESIRRYLPDEHHWPERGVKRAASLEEQPSISWPTERPRPTQLLTIPQPIEVTVPIPDYPPMLFRYKGETHMIKKADGPERIEREWWMDQGEHRDYYYVEDEKGRRYWLFRLGHYSDDRSHQWYLHGYFA</sequence>
<dbReference type="RefSeq" id="WP_136821932.1">
    <property type="nucleotide sequence ID" value="NZ_BMJX01000005.1"/>
</dbReference>
<keyword evidence="5" id="KW-1185">Reference proteome</keyword>
<feature type="domain" description="UmuC" evidence="3">
    <location>
        <begin position="21"/>
        <end position="112"/>
    </location>
</feature>
<accession>A0A4U0GXM5</accession>
<evidence type="ECO:0000313" key="4">
    <source>
        <dbReference type="EMBL" id="TJY63941.1"/>
    </source>
</evidence>
<keyword evidence="2" id="KW-0227">DNA damage</keyword>
<evidence type="ECO:0000313" key="5">
    <source>
        <dbReference type="Proteomes" id="UP000309872"/>
    </source>
</evidence>
<comment type="caution">
    <text evidence="4">The sequence shown here is derived from an EMBL/GenBank/DDBJ whole genome shotgun (WGS) entry which is preliminary data.</text>
</comment>
<dbReference type="Pfam" id="PF00817">
    <property type="entry name" value="IMS"/>
    <property type="match status" value="1"/>
</dbReference>
<dbReference type="InterPro" id="IPR050356">
    <property type="entry name" value="SulA_CellDiv_inhibitor"/>
</dbReference>
<dbReference type="InterPro" id="IPR043128">
    <property type="entry name" value="Rev_trsase/Diguanyl_cyclase"/>
</dbReference>
<dbReference type="Gene3D" id="3.40.1170.60">
    <property type="match status" value="1"/>
</dbReference>
<name>A0A4U0GXM5_9SPHI</name>
<dbReference type="Gene3D" id="3.30.70.270">
    <property type="match status" value="1"/>
</dbReference>
<dbReference type="Proteomes" id="UP000309872">
    <property type="component" value="Unassembled WGS sequence"/>
</dbReference>
<proteinExistence type="inferred from homology"/>
<gene>
    <name evidence="4" type="ORF">FAZ19_16925</name>
</gene>
<dbReference type="CDD" id="cd03468">
    <property type="entry name" value="PolY_like"/>
    <property type="match status" value="1"/>
</dbReference>
<dbReference type="PANTHER" id="PTHR35369:SF2">
    <property type="entry name" value="BLR3025 PROTEIN"/>
    <property type="match status" value="1"/>
</dbReference>
<dbReference type="GO" id="GO:0006281">
    <property type="term" value="P:DNA repair"/>
    <property type="evidence" value="ECO:0007669"/>
    <property type="project" value="InterPro"/>
</dbReference>
<organism evidence="4 5">
    <name type="scientific">Sphingobacterium alkalisoli</name>
    <dbReference type="NCBI Taxonomy" id="1874115"/>
    <lineage>
        <taxon>Bacteria</taxon>
        <taxon>Pseudomonadati</taxon>
        <taxon>Bacteroidota</taxon>
        <taxon>Sphingobacteriia</taxon>
        <taxon>Sphingobacteriales</taxon>
        <taxon>Sphingobacteriaceae</taxon>
        <taxon>Sphingobacterium</taxon>
    </lineage>
</organism>
<evidence type="ECO:0000259" key="3">
    <source>
        <dbReference type="PROSITE" id="PS50173"/>
    </source>
</evidence>
<dbReference type="PANTHER" id="PTHR35369">
    <property type="entry name" value="BLR3025 PROTEIN-RELATED"/>
    <property type="match status" value="1"/>
</dbReference>